<dbReference type="PANTHER" id="PTHR33495:SF2">
    <property type="entry name" value="ANTI-SIGMA FACTOR ANTAGONIST TM_1081-RELATED"/>
    <property type="match status" value="1"/>
</dbReference>
<reference evidence="5" key="1">
    <citation type="submission" date="2018-10" db="EMBL/GenBank/DDBJ databases">
        <authorList>
            <person name="Vincent A.T."/>
            <person name="Schiettekatte O."/>
            <person name="Bourhy P."/>
            <person name="Veyrier F.J."/>
            <person name="Picardeau M."/>
        </authorList>
    </citation>
    <scope>NUCLEOTIDE SEQUENCE</scope>
    <source>
        <strain evidence="5">201800281</strain>
    </source>
</reference>
<dbReference type="Proteomes" id="UP000297918">
    <property type="component" value="Unassembled WGS sequence"/>
</dbReference>
<dbReference type="EMBL" id="RQFL01000024">
    <property type="protein sequence ID" value="TGK90730.1"/>
    <property type="molecule type" value="Genomic_DNA"/>
</dbReference>
<dbReference type="EMBL" id="RQFM01000022">
    <property type="protein sequence ID" value="TGK84965.1"/>
    <property type="molecule type" value="Genomic_DNA"/>
</dbReference>
<dbReference type="InterPro" id="IPR036513">
    <property type="entry name" value="STAS_dom_sf"/>
</dbReference>
<evidence type="ECO:0000313" key="5">
    <source>
        <dbReference type="EMBL" id="TGK90730.1"/>
    </source>
</evidence>
<dbReference type="NCBIfam" id="TIGR00377">
    <property type="entry name" value="ant_ant_sig"/>
    <property type="match status" value="1"/>
</dbReference>
<evidence type="ECO:0000313" key="7">
    <source>
        <dbReference type="Proteomes" id="UP000297918"/>
    </source>
</evidence>
<evidence type="ECO:0000259" key="3">
    <source>
        <dbReference type="PROSITE" id="PS50801"/>
    </source>
</evidence>
<organism evidence="4 6">
    <name type="scientific">Leptospira bourretii</name>
    <dbReference type="NCBI Taxonomy" id="2484962"/>
    <lineage>
        <taxon>Bacteria</taxon>
        <taxon>Pseudomonadati</taxon>
        <taxon>Spirochaetota</taxon>
        <taxon>Spirochaetia</taxon>
        <taxon>Leptospirales</taxon>
        <taxon>Leptospiraceae</taxon>
        <taxon>Leptospira</taxon>
    </lineage>
</organism>
<evidence type="ECO:0000313" key="4">
    <source>
        <dbReference type="EMBL" id="TGK84965.1"/>
    </source>
</evidence>
<feature type="domain" description="STAS" evidence="3">
    <location>
        <begin position="1"/>
        <end position="126"/>
    </location>
</feature>
<dbReference type="InterPro" id="IPR002645">
    <property type="entry name" value="STAS_dom"/>
</dbReference>
<dbReference type="Pfam" id="PF01740">
    <property type="entry name" value="STAS"/>
    <property type="match status" value="1"/>
</dbReference>
<accession>A0A4R9IL82</accession>
<proteinExistence type="inferred from homology"/>
<comment type="similarity">
    <text evidence="1 2">Belongs to the anti-sigma-factor antagonist family.</text>
</comment>
<keyword evidence="7" id="KW-1185">Reference proteome</keyword>
<reference evidence="6 7" key="2">
    <citation type="journal article" date="2019" name="PLoS Negl. Trop. Dis.">
        <title>Revisiting the worldwide diversity of Leptospira species in the environment.</title>
        <authorList>
            <person name="Vincent A.T."/>
            <person name="Schiettekatte O."/>
            <person name="Bourhy P."/>
            <person name="Veyrier F.J."/>
            <person name="Picardeau M."/>
        </authorList>
    </citation>
    <scope>NUCLEOTIDE SEQUENCE [LARGE SCALE GENOMIC DNA]</scope>
    <source>
        <strain evidence="4 6">201800280</strain>
        <strain evidence="7">201800281</strain>
    </source>
</reference>
<sequence>MELKLNATGKIKTIEIAGKFDIESTEEFESIFAKLIEPNPSIVSIDMSRLDYIDSSGIGSLIKSLNSLKNKKGKLILVGMKPMIMNVFKLAKLDMFFEIMNEMDFRAKYISDDDTDSEIDDLLKRN</sequence>
<dbReference type="Gene3D" id="3.30.750.24">
    <property type="entry name" value="STAS domain"/>
    <property type="match status" value="1"/>
</dbReference>
<dbReference type="OrthoDB" id="331227at2"/>
<evidence type="ECO:0000256" key="1">
    <source>
        <dbReference type="ARBA" id="ARBA00009013"/>
    </source>
</evidence>
<dbReference type="InterPro" id="IPR003658">
    <property type="entry name" value="Anti-sigma_ant"/>
</dbReference>
<protein>
    <recommendedName>
        <fullName evidence="2">Anti-sigma factor antagonist</fullName>
    </recommendedName>
</protein>
<dbReference type="Proteomes" id="UP000297394">
    <property type="component" value="Unassembled WGS sequence"/>
</dbReference>
<dbReference type="AlphaFoldDB" id="A0A4R9IL82"/>
<dbReference type="GO" id="GO:0043856">
    <property type="term" value="F:anti-sigma factor antagonist activity"/>
    <property type="evidence" value="ECO:0007669"/>
    <property type="project" value="InterPro"/>
</dbReference>
<dbReference type="RefSeq" id="WP_135693029.1">
    <property type="nucleotide sequence ID" value="NZ_RQFL01000024.1"/>
</dbReference>
<dbReference type="CDD" id="cd07043">
    <property type="entry name" value="STAS_anti-anti-sigma_factors"/>
    <property type="match status" value="1"/>
</dbReference>
<name>A0A4R9IL82_9LEPT</name>
<evidence type="ECO:0000313" key="6">
    <source>
        <dbReference type="Proteomes" id="UP000297394"/>
    </source>
</evidence>
<evidence type="ECO:0000256" key="2">
    <source>
        <dbReference type="RuleBase" id="RU003749"/>
    </source>
</evidence>
<dbReference type="PROSITE" id="PS50801">
    <property type="entry name" value="STAS"/>
    <property type="match status" value="1"/>
</dbReference>
<dbReference type="PANTHER" id="PTHR33495">
    <property type="entry name" value="ANTI-SIGMA FACTOR ANTAGONIST TM_1081-RELATED-RELATED"/>
    <property type="match status" value="1"/>
</dbReference>
<gene>
    <name evidence="4" type="ORF">EHQ23_09785</name>
    <name evidence="5" type="ORF">EHQ26_11385</name>
</gene>
<dbReference type="SUPFAM" id="SSF52091">
    <property type="entry name" value="SpoIIaa-like"/>
    <property type="match status" value="1"/>
</dbReference>
<comment type="caution">
    <text evidence="4">The sequence shown here is derived from an EMBL/GenBank/DDBJ whole genome shotgun (WGS) entry which is preliminary data.</text>
</comment>